<evidence type="ECO:0000313" key="1">
    <source>
        <dbReference type="EMBL" id="KXB06016.1"/>
    </source>
</evidence>
<proteinExistence type="predicted"/>
<protein>
    <submittedName>
        <fullName evidence="1">Uncharacterized protein</fullName>
    </submittedName>
</protein>
<organism evidence="1 2">
    <name type="scientific">candidate division MSBL1 archaeon SCGC-AAA382C18</name>
    <dbReference type="NCBI Taxonomy" id="1698281"/>
    <lineage>
        <taxon>Archaea</taxon>
        <taxon>Methanobacteriati</taxon>
        <taxon>Methanobacteriota</taxon>
        <taxon>candidate division MSBL1</taxon>
    </lineage>
</organism>
<accession>A0A133VHV3</accession>
<name>A0A133VHV3_9EURY</name>
<evidence type="ECO:0000313" key="2">
    <source>
        <dbReference type="Proteomes" id="UP000070404"/>
    </source>
</evidence>
<dbReference type="Proteomes" id="UP000070404">
    <property type="component" value="Unassembled WGS sequence"/>
</dbReference>
<comment type="caution">
    <text evidence="1">The sequence shown here is derived from an EMBL/GenBank/DDBJ whole genome shotgun (WGS) entry which is preliminary data.</text>
</comment>
<feature type="non-terminal residue" evidence="1">
    <location>
        <position position="1"/>
    </location>
</feature>
<dbReference type="AlphaFoldDB" id="A0A133VHV3"/>
<dbReference type="EMBL" id="LHYF01000054">
    <property type="protein sequence ID" value="KXB06016.1"/>
    <property type="molecule type" value="Genomic_DNA"/>
</dbReference>
<reference evidence="1 2" key="1">
    <citation type="journal article" date="2016" name="Sci. Rep.">
        <title>Metabolic traits of an uncultured archaeal lineage -MSBL1- from brine pools of the Red Sea.</title>
        <authorList>
            <person name="Mwirichia R."/>
            <person name="Alam I."/>
            <person name="Rashid M."/>
            <person name="Vinu M."/>
            <person name="Ba-Alawi W."/>
            <person name="Anthony Kamau A."/>
            <person name="Kamanda Ngugi D."/>
            <person name="Goker M."/>
            <person name="Klenk H.P."/>
            <person name="Bajic V."/>
            <person name="Stingl U."/>
        </authorList>
    </citation>
    <scope>NUCLEOTIDE SEQUENCE [LARGE SCALE GENOMIC DNA]</scope>
    <source>
        <strain evidence="1">SCGC-AAA382C18</strain>
    </source>
</reference>
<keyword evidence="2" id="KW-1185">Reference proteome</keyword>
<sequence>PKDELLNQELEQYVQGCEDLLFPHPRDGSEPIHRSYAWKLVTKVDEDIWLHWLRTQRVCQLAEEADFQILHLK</sequence>
<gene>
    <name evidence="1" type="ORF">AKJ52_02655</name>
</gene>